<feature type="chain" id="PRO_5020519853" description="Cerato-platanin" evidence="4">
    <location>
        <begin position="21"/>
        <end position="140"/>
    </location>
</feature>
<dbReference type="GO" id="GO:0005576">
    <property type="term" value="C:extracellular region"/>
    <property type="evidence" value="ECO:0007669"/>
    <property type="project" value="UniProtKB-SubCell"/>
</dbReference>
<evidence type="ECO:0008006" key="7">
    <source>
        <dbReference type="Google" id="ProtNLM"/>
    </source>
</evidence>
<evidence type="ECO:0000256" key="1">
    <source>
        <dbReference type="ARBA" id="ARBA00004613"/>
    </source>
</evidence>
<keyword evidence="4" id="KW-0732">Signal</keyword>
<name>A0A4R0RFM0_9APHY</name>
<comment type="similarity">
    <text evidence="2">Belongs to the cerato-platanin family.</text>
</comment>
<sequence>MQFITAFLTMIATFVTFTMATTVSYDTTYDNAQGSLLTTSCSDGSHGLAQPFPTFGSLPDFPYIGGASVVAGWNDANCGSCWQITYSGTGKSINILVVDHAADGFNLSQEAMDVLTDGQSVQLGRVDAQVTQIDVSQCGL</sequence>
<organism evidence="5 6">
    <name type="scientific">Steccherinum ochraceum</name>
    <dbReference type="NCBI Taxonomy" id="92696"/>
    <lineage>
        <taxon>Eukaryota</taxon>
        <taxon>Fungi</taxon>
        <taxon>Dikarya</taxon>
        <taxon>Basidiomycota</taxon>
        <taxon>Agaricomycotina</taxon>
        <taxon>Agaricomycetes</taxon>
        <taxon>Polyporales</taxon>
        <taxon>Steccherinaceae</taxon>
        <taxon>Steccherinum</taxon>
    </lineage>
</organism>
<reference evidence="5 6" key="1">
    <citation type="submission" date="2018-11" db="EMBL/GenBank/DDBJ databases">
        <title>Genome assembly of Steccherinum ochraceum LE-BIN_3174, the white-rot fungus of the Steccherinaceae family (The Residual Polyporoid clade, Polyporales, Basidiomycota).</title>
        <authorList>
            <person name="Fedorova T.V."/>
            <person name="Glazunova O.A."/>
            <person name="Landesman E.O."/>
            <person name="Moiseenko K.V."/>
            <person name="Psurtseva N.V."/>
            <person name="Savinova O.S."/>
            <person name="Shakhova N.V."/>
            <person name="Tyazhelova T.V."/>
            <person name="Vasina D.V."/>
        </authorList>
    </citation>
    <scope>NUCLEOTIDE SEQUENCE [LARGE SCALE GENOMIC DNA]</scope>
    <source>
        <strain evidence="5 6">LE-BIN_3174</strain>
    </source>
</reference>
<evidence type="ECO:0000256" key="2">
    <source>
        <dbReference type="ARBA" id="ARBA00010421"/>
    </source>
</evidence>
<comment type="caution">
    <text evidence="5">The sequence shown here is derived from an EMBL/GenBank/DDBJ whole genome shotgun (WGS) entry which is preliminary data.</text>
</comment>
<gene>
    <name evidence="5" type="ORF">EIP91_002531</name>
</gene>
<dbReference type="CDD" id="cd22778">
    <property type="entry name" value="DPBB_CEPL-like"/>
    <property type="match status" value="1"/>
</dbReference>
<dbReference type="Pfam" id="PF07249">
    <property type="entry name" value="Cerato-platanin"/>
    <property type="match status" value="1"/>
</dbReference>
<accession>A0A4R0RFM0</accession>
<dbReference type="InterPro" id="IPR036908">
    <property type="entry name" value="RlpA-like_sf"/>
</dbReference>
<dbReference type="Proteomes" id="UP000292702">
    <property type="component" value="Unassembled WGS sequence"/>
</dbReference>
<evidence type="ECO:0000313" key="5">
    <source>
        <dbReference type="EMBL" id="TCD65523.1"/>
    </source>
</evidence>
<evidence type="ECO:0000313" key="6">
    <source>
        <dbReference type="Proteomes" id="UP000292702"/>
    </source>
</evidence>
<keyword evidence="3" id="KW-0964">Secreted</keyword>
<feature type="signal peptide" evidence="4">
    <location>
        <begin position="1"/>
        <end position="20"/>
    </location>
</feature>
<protein>
    <recommendedName>
        <fullName evidence="7">Cerato-platanin</fullName>
    </recommendedName>
</protein>
<dbReference type="OrthoDB" id="4898945at2759"/>
<dbReference type="Gene3D" id="2.40.40.10">
    <property type="entry name" value="RlpA-like domain"/>
    <property type="match status" value="1"/>
</dbReference>
<dbReference type="AlphaFoldDB" id="A0A4R0RFM0"/>
<dbReference type="SUPFAM" id="SSF50685">
    <property type="entry name" value="Barwin-like endoglucanases"/>
    <property type="match status" value="1"/>
</dbReference>
<dbReference type="InterPro" id="IPR010829">
    <property type="entry name" value="Cerato-platanin"/>
</dbReference>
<keyword evidence="6" id="KW-1185">Reference proteome</keyword>
<evidence type="ECO:0000256" key="3">
    <source>
        <dbReference type="ARBA" id="ARBA00022525"/>
    </source>
</evidence>
<evidence type="ECO:0000256" key="4">
    <source>
        <dbReference type="SAM" id="SignalP"/>
    </source>
</evidence>
<dbReference type="EMBL" id="RWJN01000176">
    <property type="protein sequence ID" value="TCD65523.1"/>
    <property type="molecule type" value="Genomic_DNA"/>
</dbReference>
<proteinExistence type="inferred from homology"/>
<comment type="subcellular location">
    <subcellularLocation>
        <location evidence="1">Secreted</location>
    </subcellularLocation>
</comment>